<accession>A0A5C7ET54</accession>
<dbReference type="EMBL" id="VPFL01000028">
    <property type="protein sequence ID" value="TXF10506.1"/>
    <property type="molecule type" value="Genomic_DNA"/>
</dbReference>
<dbReference type="SUPFAM" id="SSF53271">
    <property type="entry name" value="PRTase-like"/>
    <property type="match status" value="1"/>
</dbReference>
<dbReference type="InParanoid" id="A0A5C7ET54"/>
<dbReference type="InterPro" id="IPR029057">
    <property type="entry name" value="PRTase-like"/>
</dbReference>
<dbReference type="Gene3D" id="3.40.50.2020">
    <property type="match status" value="1"/>
</dbReference>
<dbReference type="RefSeq" id="WP_147800986.1">
    <property type="nucleotide sequence ID" value="NZ_VPFL01000028.1"/>
</dbReference>
<dbReference type="Proteomes" id="UP000321201">
    <property type="component" value="Unassembled WGS sequence"/>
</dbReference>
<organism evidence="1 2">
    <name type="scientific">Pelomicrobium methylotrophicum</name>
    <dbReference type="NCBI Taxonomy" id="2602750"/>
    <lineage>
        <taxon>Bacteria</taxon>
        <taxon>Pseudomonadati</taxon>
        <taxon>Pseudomonadota</taxon>
        <taxon>Hydrogenophilia</taxon>
        <taxon>Hydrogenophilia incertae sedis</taxon>
        <taxon>Pelomicrobium</taxon>
    </lineage>
</organism>
<keyword evidence="2" id="KW-1185">Reference proteome</keyword>
<name>A0A5C7ET54_9PROT</name>
<protein>
    <submittedName>
        <fullName evidence="1">Uncharacterized protein</fullName>
    </submittedName>
</protein>
<evidence type="ECO:0000313" key="1">
    <source>
        <dbReference type="EMBL" id="TXF10506.1"/>
    </source>
</evidence>
<comment type="caution">
    <text evidence="1">The sequence shown here is derived from an EMBL/GenBank/DDBJ whole genome shotgun (WGS) entry which is preliminary data.</text>
</comment>
<proteinExistence type="predicted"/>
<sequence length="268" mass="29492">MAAHLLSLPLYAVDCPRGGKARWHSASPPPPCRIVLADEIAATGRTMAEACGFLRGLGYDVLTLTLFHDPASRFIPDLSIPAPAYIQFPWEFRDRSPGTLAARMNGRVSHDSEEDFFGVDLDGVIAPDIRRRQYRRAVRSGEIDRLVAARSKLAMNPQTSLPPVDWRRTVIVTGRPECDLAATRAWLAEHGLGTVPVYARPEGIPPEASAAHKARTIADLGITHFYESDLLQALEISRLAPATAVYWWGRNPDRRFRVFAASAIGGKS</sequence>
<evidence type="ECO:0000313" key="2">
    <source>
        <dbReference type="Proteomes" id="UP000321201"/>
    </source>
</evidence>
<reference evidence="1 2" key="1">
    <citation type="submission" date="2019-08" db="EMBL/GenBank/DDBJ databases">
        <title>Pelomicrobium methylotrophicum gen. nov., sp. nov. a moderately thermophilic, facultatively anaerobic, lithoautotrophic and methylotrophic bacterium isolated from a terrestrial mud volcano.</title>
        <authorList>
            <person name="Slobodkina G.B."/>
            <person name="Merkel A.Y."/>
            <person name="Slobodkin A.I."/>
        </authorList>
    </citation>
    <scope>NUCLEOTIDE SEQUENCE [LARGE SCALE GENOMIC DNA]</scope>
    <source>
        <strain evidence="1 2">SM250</strain>
    </source>
</reference>
<dbReference type="AlphaFoldDB" id="A0A5C7ET54"/>
<dbReference type="OrthoDB" id="6952519at2"/>
<gene>
    <name evidence="1" type="ORF">FR698_14905</name>
</gene>